<protein>
    <submittedName>
        <fullName evidence="1">Uncharacterized protein</fullName>
    </submittedName>
</protein>
<organism evidence="1 2">
    <name type="scientific">Candidatus Aphodosoma intestinipullorum</name>
    <dbReference type="NCBI Taxonomy" id="2840674"/>
    <lineage>
        <taxon>Bacteria</taxon>
        <taxon>Pseudomonadati</taxon>
        <taxon>Bacteroidota</taxon>
        <taxon>Bacteroidia</taxon>
        <taxon>Bacteroidales</taxon>
        <taxon>Candidatus Aphodosoma</taxon>
    </lineage>
</organism>
<gene>
    <name evidence="1" type="ORF">IAC51_02970</name>
</gene>
<proteinExistence type="predicted"/>
<sequence>MKTLRKILYMAMMAVTVCSCDVFPEYKSKCHIAEYEIVDSFCVMTNLNGDERAIDVAVGDIKGKVTYNPKPGADNSYFMETYSARYGDVNYTGKLRFYGPSGGVFDTEHAAFWPDPVHVFVTSDADFDEEHAAGTDLTDIIYWSGYSRYPFIKNGYKKAYGNIDEFPIRCKEDSIFAAYISNHPTSAFDCYTPTFKMLDAMGEEDWMLYGIHLVGWASRYVGTMTFAKEPTKSRVHHFTIRIKTHDGQEFHTECQGDWDNWGS</sequence>
<dbReference type="PROSITE" id="PS51257">
    <property type="entry name" value="PROKAR_LIPOPROTEIN"/>
    <property type="match status" value="1"/>
</dbReference>
<reference evidence="1" key="1">
    <citation type="submission" date="2020-10" db="EMBL/GenBank/DDBJ databases">
        <authorList>
            <person name="Gilroy R."/>
        </authorList>
    </citation>
    <scope>NUCLEOTIDE SEQUENCE</scope>
    <source>
        <strain evidence="1">3924</strain>
    </source>
</reference>
<dbReference type="EMBL" id="JADIMV010000050">
    <property type="protein sequence ID" value="MBO8439592.1"/>
    <property type="molecule type" value="Genomic_DNA"/>
</dbReference>
<accession>A0A940IEG9</accession>
<reference evidence="1" key="2">
    <citation type="journal article" date="2021" name="PeerJ">
        <title>Extensive microbial diversity within the chicken gut microbiome revealed by metagenomics and culture.</title>
        <authorList>
            <person name="Gilroy R."/>
            <person name="Ravi A."/>
            <person name="Getino M."/>
            <person name="Pursley I."/>
            <person name="Horton D.L."/>
            <person name="Alikhan N.F."/>
            <person name="Baker D."/>
            <person name="Gharbi K."/>
            <person name="Hall N."/>
            <person name="Watson M."/>
            <person name="Adriaenssens E.M."/>
            <person name="Foster-Nyarko E."/>
            <person name="Jarju S."/>
            <person name="Secka A."/>
            <person name="Antonio M."/>
            <person name="Oren A."/>
            <person name="Chaudhuri R.R."/>
            <person name="La Ragione R."/>
            <person name="Hildebrand F."/>
            <person name="Pallen M.J."/>
        </authorList>
    </citation>
    <scope>NUCLEOTIDE SEQUENCE</scope>
    <source>
        <strain evidence="1">3924</strain>
    </source>
</reference>
<dbReference type="AlphaFoldDB" id="A0A940IEG9"/>
<evidence type="ECO:0000313" key="2">
    <source>
        <dbReference type="Proteomes" id="UP000712007"/>
    </source>
</evidence>
<name>A0A940IEG9_9BACT</name>
<evidence type="ECO:0000313" key="1">
    <source>
        <dbReference type="EMBL" id="MBO8439592.1"/>
    </source>
</evidence>
<comment type="caution">
    <text evidence="1">The sequence shown here is derived from an EMBL/GenBank/DDBJ whole genome shotgun (WGS) entry which is preliminary data.</text>
</comment>
<dbReference type="Proteomes" id="UP000712007">
    <property type="component" value="Unassembled WGS sequence"/>
</dbReference>